<dbReference type="Gene3D" id="3.40.50.300">
    <property type="entry name" value="P-loop containing nucleotide triphosphate hydrolases"/>
    <property type="match status" value="1"/>
</dbReference>
<dbReference type="PANTHER" id="PTHR30050">
    <property type="entry name" value="CHROMOSOMAL REPLICATION INITIATOR PROTEIN DNAA"/>
    <property type="match status" value="1"/>
</dbReference>
<evidence type="ECO:0000256" key="2">
    <source>
        <dbReference type="ARBA" id="ARBA00022741"/>
    </source>
</evidence>
<evidence type="ECO:0000313" key="6">
    <source>
        <dbReference type="Proteomes" id="UP000725002"/>
    </source>
</evidence>
<dbReference type="PIRSF" id="PIRSF003073">
    <property type="entry name" value="DNAC_TnpB_IstB"/>
    <property type="match status" value="1"/>
</dbReference>
<name>A0A940DSJ2_9BACT</name>
<dbReference type="GO" id="GO:0006260">
    <property type="term" value="P:DNA replication"/>
    <property type="evidence" value="ECO:0007669"/>
    <property type="project" value="TreeGrafter"/>
</dbReference>
<dbReference type="InterPro" id="IPR028350">
    <property type="entry name" value="DNAC/IstB-like"/>
</dbReference>
<dbReference type="GO" id="GO:0005524">
    <property type="term" value="F:ATP binding"/>
    <property type="evidence" value="ECO:0007669"/>
    <property type="project" value="UniProtKB-KW"/>
</dbReference>
<feature type="domain" description="AAA+ ATPase" evidence="4">
    <location>
        <begin position="102"/>
        <end position="235"/>
    </location>
</feature>
<dbReference type="Proteomes" id="UP000725002">
    <property type="component" value="Unassembled WGS sequence"/>
</dbReference>
<gene>
    <name evidence="5" type="ORF">IAB75_08225</name>
</gene>
<dbReference type="InterPro" id="IPR027417">
    <property type="entry name" value="P-loop_NTPase"/>
</dbReference>
<organism evidence="5 6">
    <name type="scientific">Candidatus Cryptobacteroides avicola</name>
    <dbReference type="NCBI Taxonomy" id="2840757"/>
    <lineage>
        <taxon>Bacteria</taxon>
        <taxon>Pseudomonadati</taxon>
        <taxon>Bacteroidota</taxon>
        <taxon>Bacteroidia</taxon>
        <taxon>Bacteroidales</taxon>
        <taxon>Candidatus Cryptobacteroides</taxon>
    </lineage>
</organism>
<dbReference type="EMBL" id="JADILV010000057">
    <property type="protein sequence ID" value="MBO8484080.1"/>
    <property type="molecule type" value="Genomic_DNA"/>
</dbReference>
<keyword evidence="3 5" id="KW-0067">ATP-binding</keyword>
<reference evidence="5" key="1">
    <citation type="submission" date="2020-10" db="EMBL/GenBank/DDBJ databases">
        <authorList>
            <person name="Gilroy R."/>
        </authorList>
    </citation>
    <scope>NUCLEOTIDE SEQUENCE</scope>
    <source>
        <strain evidence="5">G3-8215</strain>
    </source>
</reference>
<dbReference type="PANTHER" id="PTHR30050:SF4">
    <property type="entry name" value="ATP-BINDING PROTEIN RV3427C IN INSERTION SEQUENCE-RELATED"/>
    <property type="match status" value="1"/>
</dbReference>
<dbReference type="Pfam" id="PF01695">
    <property type="entry name" value="IstB_IS21"/>
    <property type="match status" value="1"/>
</dbReference>
<dbReference type="InterPro" id="IPR002611">
    <property type="entry name" value="IstB_ATP-bd"/>
</dbReference>
<dbReference type="NCBIfam" id="NF038214">
    <property type="entry name" value="IS21_help_AAA"/>
    <property type="match status" value="1"/>
</dbReference>
<dbReference type="AlphaFoldDB" id="A0A940DSJ2"/>
<dbReference type="SMART" id="SM00382">
    <property type="entry name" value="AAA"/>
    <property type="match status" value="1"/>
</dbReference>
<evidence type="ECO:0000256" key="1">
    <source>
        <dbReference type="ARBA" id="ARBA00008059"/>
    </source>
</evidence>
<comment type="similarity">
    <text evidence="1">Belongs to the IS21/IS1162 putative ATP-binding protein family.</text>
</comment>
<dbReference type="SUPFAM" id="SSF52540">
    <property type="entry name" value="P-loop containing nucleoside triphosphate hydrolases"/>
    <property type="match status" value="1"/>
</dbReference>
<evidence type="ECO:0000313" key="5">
    <source>
        <dbReference type="EMBL" id="MBO8484080.1"/>
    </source>
</evidence>
<accession>A0A940DSJ2</accession>
<comment type="caution">
    <text evidence="5">The sequence shown here is derived from an EMBL/GenBank/DDBJ whole genome shotgun (WGS) entry which is preliminary data.</text>
</comment>
<dbReference type="InterPro" id="IPR003593">
    <property type="entry name" value="AAA+_ATPase"/>
</dbReference>
<proteinExistence type="inferred from homology"/>
<keyword evidence="2" id="KW-0547">Nucleotide-binding</keyword>
<evidence type="ECO:0000259" key="4">
    <source>
        <dbReference type="SMART" id="SM00382"/>
    </source>
</evidence>
<sequence>MEHTDKLSIIRSHARRLKLSWIGANVAETLVRAQSASPSYDDFLIDLMQSEVASREAHRKILRYKNARLPMSHDLDQYDFTMSGGLSMTQLHQLRELHWVEAGFNIMLAGPSGVGKTFIAAGLCADAIEHGYRASFRTMDEILQTLRTRDMTSAGRAAYKNLCSSHVIVIDDLMNIIVDREEGNMLFAFINSMYETTSFIITTNRSPAEWAQTIGDEVLATAILDRLLYKCELIQLSGRSYRMANRKTIFEQSQTENKNEKSRL</sequence>
<dbReference type="InterPro" id="IPR047661">
    <property type="entry name" value="IstB"/>
</dbReference>
<reference evidence="5" key="2">
    <citation type="journal article" date="2021" name="PeerJ">
        <title>Extensive microbial diversity within the chicken gut microbiome revealed by metagenomics and culture.</title>
        <authorList>
            <person name="Gilroy R."/>
            <person name="Ravi A."/>
            <person name="Getino M."/>
            <person name="Pursley I."/>
            <person name="Horton D.L."/>
            <person name="Alikhan N.F."/>
            <person name="Baker D."/>
            <person name="Gharbi K."/>
            <person name="Hall N."/>
            <person name="Watson M."/>
            <person name="Adriaenssens E.M."/>
            <person name="Foster-Nyarko E."/>
            <person name="Jarju S."/>
            <person name="Secka A."/>
            <person name="Antonio M."/>
            <person name="Oren A."/>
            <person name="Chaudhuri R.R."/>
            <person name="La Ragione R."/>
            <person name="Hildebrand F."/>
            <person name="Pallen M.J."/>
        </authorList>
    </citation>
    <scope>NUCLEOTIDE SEQUENCE</scope>
    <source>
        <strain evidence="5">G3-8215</strain>
    </source>
</reference>
<dbReference type="CDD" id="cd00009">
    <property type="entry name" value="AAA"/>
    <property type="match status" value="1"/>
</dbReference>
<protein>
    <submittedName>
        <fullName evidence="5">ATP-binding protein</fullName>
    </submittedName>
</protein>
<evidence type="ECO:0000256" key="3">
    <source>
        <dbReference type="ARBA" id="ARBA00022840"/>
    </source>
</evidence>